<feature type="compositionally biased region" description="Acidic residues" evidence="1">
    <location>
        <begin position="1"/>
        <end position="11"/>
    </location>
</feature>
<evidence type="ECO:0000313" key="2">
    <source>
        <dbReference type="EMBL" id="OXA62256.1"/>
    </source>
</evidence>
<feature type="compositionally biased region" description="Low complexity" evidence="1">
    <location>
        <begin position="602"/>
        <end position="615"/>
    </location>
</feature>
<feature type="region of interest" description="Disordered" evidence="1">
    <location>
        <begin position="602"/>
        <end position="627"/>
    </location>
</feature>
<gene>
    <name evidence="2" type="ORF">Fcan01_03174</name>
</gene>
<dbReference type="AlphaFoldDB" id="A0A226F018"/>
<keyword evidence="3" id="KW-1185">Reference proteome</keyword>
<proteinExistence type="predicted"/>
<organism evidence="2 3">
    <name type="scientific">Folsomia candida</name>
    <name type="common">Springtail</name>
    <dbReference type="NCBI Taxonomy" id="158441"/>
    <lineage>
        <taxon>Eukaryota</taxon>
        <taxon>Metazoa</taxon>
        <taxon>Ecdysozoa</taxon>
        <taxon>Arthropoda</taxon>
        <taxon>Hexapoda</taxon>
        <taxon>Collembola</taxon>
        <taxon>Entomobryomorpha</taxon>
        <taxon>Isotomoidea</taxon>
        <taxon>Isotomidae</taxon>
        <taxon>Proisotominae</taxon>
        <taxon>Folsomia</taxon>
    </lineage>
</organism>
<dbReference type="EMBL" id="LNIX01000001">
    <property type="protein sequence ID" value="OXA62256.1"/>
    <property type="molecule type" value="Genomic_DNA"/>
</dbReference>
<name>A0A226F018_FOLCA</name>
<feature type="region of interest" description="Disordered" evidence="1">
    <location>
        <begin position="52"/>
        <end position="116"/>
    </location>
</feature>
<evidence type="ECO:0000313" key="3">
    <source>
        <dbReference type="Proteomes" id="UP000198287"/>
    </source>
</evidence>
<sequence length="853" mass="94973">MDTLIPEEQDEFPASGTNASQLPNVAGEGPESSDSQVSESICNVGINNLLLSGEDKSSGFKGTGEEEGGNFNGNTPNSPLTTDDSIEPRERAKDNESDNVESRSSSEPRTASETKETLLETAESFELVKSPHVTTPPYEYIVLTKSNEDKFRIFVNPKINSAFKEELVRLKSQETGSSPPPPPQVLPLPHNCSDATIVHCFDPSDVDVELKNILKANPPVTHRIVRRKSRLERGSSVPAIDSYYGTQDLERVGHASYFIPDLTPSERKIIGWKEQYSYGLWKYSKQLIPIPGKSFFSRMSLKDIVRKSKSGHKNKACVTTPAAAKFKILEDGSNDVQKIESILETKKLRANKKANSIQNFEQGEIPSAVASESTISSESIISSSRHSSCFYRIVRLNPSRHFSFHKNGRIFQNFVKWLIPCYRPQESPNETTRQDGLVDCADCGTTTKISTDPLSTETMEHDIDSCPLVTSPINNSSHSCSGQQNISEPGGKTIVEHLHHRHHHHHHRDKMLLGCFHYRQSHNQVDQVVVGGDVVLSADDSVISVAPLTIESPEITAMQNPDPIQGNNIAPLTFNRLVSSADDPSSSYSKLESNKFMDLHKSSQVGSSSVSHSSQIGNNNRSASSDTTMFKKQELMDSTFEIGSCSATVSTIQSPSMQVSTNSFCSGHNENDNYLEDEEYIDDDYFDIDDYDNDESPLSFMLSNDDKNFSHTHTFGQQQGCATSEDVFETCPETRFLDAKDLALPRYQYKQEPITFDPNAEYDENYDYEDDDEYDEYEGSYEDDADYISENTHYDHILDDYANNLETTSGSTLNNNNAAKNKPYCKYNAKNWSGGGSGSKKKTPMVVQDCKVV</sequence>
<reference evidence="2 3" key="1">
    <citation type="submission" date="2015-12" db="EMBL/GenBank/DDBJ databases">
        <title>The genome of Folsomia candida.</title>
        <authorList>
            <person name="Faddeeva A."/>
            <person name="Derks M.F."/>
            <person name="Anvar Y."/>
            <person name="Smit S."/>
            <person name="Van Straalen N."/>
            <person name="Roelofs D."/>
        </authorList>
    </citation>
    <scope>NUCLEOTIDE SEQUENCE [LARGE SCALE GENOMIC DNA]</scope>
    <source>
        <strain evidence="2 3">VU population</strain>
        <tissue evidence="2">Whole body</tissue>
    </source>
</reference>
<feature type="compositionally biased region" description="Basic and acidic residues" evidence="1">
    <location>
        <begin position="86"/>
        <end position="116"/>
    </location>
</feature>
<accession>A0A226F018</accession>
<comment type="caution">
    <text evidence="2">The sequence shown here is derived from an EMBL/GenBank/DDBJ whole genome shotgun (WGS) entry which is preliminary data.</text>
</comment>
<dbReference type="Proteomes" id="UP000198287">
    <property type="component" value="Unassembled WGS sequence"/>
</dbReference>
<feature type="compositionally biased region" description="Polar residues" evidence="1">
    <location>
        <begin position="616"/>
        <end position="627"/>
    </location>
</feature>
<feature type="region of interest" description="Disordered" evidence="1">
    <location>
        <begin position="1"/>
        <end position="40"/>
    </location>
</feature>
<evidence type="ECO:0000256" key="1">
    <source>
        <dbReference type="SAM" id="MobiDB-lite"/>
    </source>
</evidence>
<protein>
    <submittedName>
        <fullName evidence="2">Uncharacterized protein</fullName>
    </submittedName>
</protein>